<proteinExistence type="predicted"/>
<reference evidence="2 3" key="1">
    <citation type="journal article" date="2020" name="Genomics">
        <title>Complete, high-quality genomes from long-read metagenomic sequencing of two wolf lichen thalli reveals enigmatic genome architecture.</title>
        <authorList>
            <person name="McKenzie S.K."/>
            <person name="Walston R.F."/>
            <person name="Allen J.L."/>
        </authorList>
    </citation>
    <scope>NUCLEOTIDE SEQUENCE [LARGE SCALE GENOMIC DNA]</scope>
    <source>
        <strain evidence="2">WasteWater1</strain>
    </source>
</reference>
<feature type="region of interest" description="Disordered" evidence="1">
    <location>
        <begin position="1"/>
        <end position="24"/>
    </location>
</feature>
<evidence type="ECO:0000313" key="2">
    <source>
        <dbReference type="EMBL" id="KAF6219628.1"/>
    </source>
</evidence>
<evidence type="ECO:0000256" key="1">
    <source>
        <dbReference type="SAM" id="MobiDB-lite"/>
    </source>
</evidence>
<keyword evidence="3" id="KW-1185">Reference proteome</keyword>
<dbReference type="GeneID" id="59332506"/>
<accession>A0A8H6C9U3</accession>
<organism evidence="2 3">
    <name type="scientific">Letharia lupina</name>
    <dbReference type="NCBI Taxonomy" id="560253"/>
    <lineage>
        <taxon>Eukaryota</taxon>
        <taxon>Fungi</taxon>
        <taxon>Dikarya</taxon>
        <taxon>Ascomycota</taxon>
        <taxon>Pezizomycotina</taxon>
        <taxon>Lecanoromycetes</taxon>
        <taxon>OSLEUM clade</taxon>
        <taxon>Lecanoromycetidae</taxon>
        <taxon>Lecanorales</taxon>
        <taxon>Lecanorineae</taxon>
        <taxon>Parmeliaceae</taxon>
        <taxon>Letharia</taxon>
    </lineage>
</organism>
<protein>
    <submittedName>
        <fullName evidence="2">Uncharacterized protein</fullName>
    </submittedName>
</protein>
<dbReference type="AlphaFoldDB" id="A0A8H6C9U3"/>
<comment type="caution">
    <text evidence="2">The sequence shown here is derived from an EMBL/GenBank/DDBJ whole genome shotgun (WGS) entry which is preliminary data.</text>
</comment>
<dbReference type="EMBL" id="JACCJB010000019">
    <property type="protein sequence ID" value="KAF6219628.1"/>
    <property type="molecule type" value="Genomic_DNA"/>
</dbReference>
<gene>
    <name evidence="2" type="ORF">HO133_004097</name>
</gene>
<feature type="compositionally biased region" description="Polar residues" evidence="1">
    <location>
        <begin position="1"/>
        <end position="16"/>
    </location>
</feature>
<name>A0A8H6C9U3_9LECA</name>
<dbReference type="RefSeq" id="XP_037149063.1">
    <property type="nucleotide sequence ID" value="XM_037295016.1"/>
</dbReference>
<dbReference type="Proteomes" id="UP000593566">
    <property type="component" value="Unassembled WGS sequence"/>
</dbReference>
<sequence>MSNSRILYTPTKSGLPNSEGLERGAGNVEKAVPIVRRLENVASLDLQSANPAKSNTIITMNNSSEDLERFLMLHGTMPVESDPDVRVLIRGVLVGTYDAYLSLKACIKG</sequence>
<evidence type="ECO:0000313" key="3">
    <source>
        <dbReference type="Proteomes" id="UP000593566"/>
    </source>
</evidence>